<dbReference type="Proteomes" id="UP000595074">
    <property type="component" value="Chromosome"/>
</dbReference>
<dbReference type="PROSITE" id="PS50294">
    <property type="entry name" value="WD_REPEATS_REGION"/>
    <property type="match status" value="1"/>
</dbReference>
<dbReference type="PROSITE" id="PS50082">
    <property type="entry name" value="WD_REPEATS_2"/>
    <property type="match status" value="1"/>
</dbReference>
<reference evidence="4 5" key="1">
    <citation type="submission" date="2020-10" db="EMBL/GenBank/DDBJ databases">
        <title>The genome of sulfurovum sp.</title>
        <authorList>
            <person name="Xie S."/>
            <person name="Shao Z."/>
            <person name="Jiang L."/>
        </authorList>
    </citation>
    <scope>NUCLEOTIDE SEQUENCE [LARGE SCALE GENOMIC DNA]</scope>
    <source>
        <strain evidence="4 5">ST-419</strain>
    </source>
</reference>
<dbReference type="InterPro" id="IPR001680">
    <property type="entry name" value="WD40_rpt"/>
</dbReference>
<dbReference type="EMBL" id="CP063164">
    <property type="protein sequence ID" value="QOR61639.1"/>
    <property type="molecule type" value="Genomic_DNA"/>
</dbReference>
<evidence type="ECO:0000313" key="4">
    <source>
        <dbReference type="EMBL" id="QOR61639.1"/>
    </source>
</evidence>
<accession>A0A7M1S4I2</accession>
<dbReference type="PANTHER" id="PTHR19848">
    <property type="entry name" value="WD40 REPEAT PROTEIN"/>
    <property type="match status" value="1"/>
</dbReference>
<evidence type="ECO:0000256" key="3">
    <source>
        <dbReference type="PROSITE-ProRule" id="PRU00221"/>
    </source>
</evidence>
<dbReference type="Gene3D" id="2.130.10.10">
    <property type="entry name" value="YVTN repeat-like/Quinoprotein amine dehydrogenase"/>
    <property type="match status" value="1"/>
</dbReference>
<sequence length="319" mass="35655">MKKLLLLLYMSIDLFAVESYDPAAMIDLNGTAKDMVYDNGRLVVATDMGHIEVYTVPEIKKIKEISIPNVKDFMGDMMPARIMSTDVIGEKYLLLSDSGIGGYANLFIHENNETIQVISPENKKPLIKARFVDQDHMLFGYLSNEVALYDLKTRKELYRKQLSESKFSDFAMNEDKSQVVFSCESGVLSVVDIKTGKIIKTLEGQNVDNVYKVDFKNGMVSGAGQDQRGSLYDVKTGKGSYIKGNFLIYATGLSPSASKVAFAMDERNNISIYDTSSKSKIALLKGQKSTLNVIIFKNENELFSASDDNTVMVWKLNKQ</sequence>
<feature type="repeat" description="WD" evidence="3">
    <location>
        <begin position="284"/>
        <end position="319"/>
    </location>
</feature>
<evidence type="ECO:0000256" key="1">
    <source>
        <dbReference type="ARBA" id="ARBA00022574"/>
    </source>
</evidence>
<dbReference type="InterPro" id="IPR015943">
    <property type="entry name" value="WD40/YVTN_repeat-like_dom_sf"/>
</dbReference>
<keyword evidence="2" id="KW-0677">Repeat</keyword>
<organism evidence="4 5">
    <name type="scientific">Sulfurovum indicum</name>
    <dbReference type="NCBI Taxonomy" id="2779528"/>
    <lineage>
        <taxon>Bacteria</taxon>
        <taxon>Pseudomonadati</taxon>
        <taxon>Campylobacterota</taxon>
        <taxon>Epsilonproteobacteria</taxon>
        <taxon>Campylobacterales</taxon>
        <taxon>Sulfurovaceae</taxon>
        <taxon>Sulfurovum</taxon>
    </lineage>
</organism>
<dbReference type="PANTHER" id="PTHR19848:SF8">
    <property type="entry name" value="F-BOX AND WD REPEAT DOMAIN CONTAINING 7"/>
    <property type="match status" value="1"/>
</dbReference>
<evidence type="ECO:0000313" key="5">
    <source>
        <dbReference type="Proteomes" id="UP000595074"/>
    </source>
</evidence>
<evidence type="ECO:0000256" key="2">
    <source>
        <dbReference type="ARBA" id="ARBA00022737"/>
    </source>
</evidence>
<protein>
    <submittedName>
        <fullName evidence="4">PQQ-binding-like beta-propeller repeat protein</fullName>
    </submittedName>
</protein>
<dbReference type="KEGG" id="sinu:IMZ28_09375"/>
<name>A0A7M1S4I2_9BACT</name>
<keyword evidence="1 3" id="KW-0853">WD repeat</keyword>
<proteinExistence type="predicted"/>
<gene>
    <name evidence="4" type="ORF">IMZ28_09375</name>
</gene>
<dbReference type="AlphaFoldDB" id="A0A7M1S4I2"/>
<dbReference type="InterPro" id="IPR036322">
    <property type="entry name" value="WD40_repeat_dom_sf"/>
</dbReference>
<dbReference type="SUPFAM" id="SSF50978">
    <property type="entry name" value="WD40 repeat-like"/>
    <property type="match status" value="1"/>
</dbReference>
<dbReference type="RefSeq" id="WP_197548347.1">
    <property type="nucleotide sequence ID" value="NZ_CP063164.1"/>
</dbReference>
<keyword evidence="5" id="KW-1185">Reference proteome</keyword>